<feature type="domain" description="HTH cro/C1-type" evidence="1">
    <location>
        <begin position="20"/>
        <end position="72"/>
    </location>
</feature>
<name>A0ABS8MR88_9FLAO</name>
<organism evidence="2 3">
    <name type="scientific">Flavobacterium pisciphilum</name>
    <dbReference type="NCBI Taxonomy" id="2893755"/>
    <lineage>
        <taxon>Bacteria</taxon>
        <taxon>Pseudomonadati</taxon>
        <taxon>Bacteroidota</taxon>
        <taxon>Flavobacteriia</taxon>
        <taxon>Flavobacteriales</taxon>
        <taxon>Flavobacteriaceae</taxon>
        <taxon>Flavobacterium</taxon>
    </lineage>
</organism>
<evidence type="ECO:0000259" key="1">
    <source>
        <dbReference type="PROSITE" id="PS50943"/>
    </source>
</evidence>
<dbReference type="SMART" id="SM00530">
    <property type="entry name" value="HTH_XRE"/>
    <property type="match status" value="1"/>
</dbReference>
<dbReference type="Pfam" id="PF01381">
    <property type="entry name" value="HTH_3"/>
    <property type="match status" value="1"/>
</dbReference>
<sequence>MSNSHDKKDFQILFGKQLGKFRTAKKLSYRQLSQRCDLDHSDISKIEKGETNIQLSSVLQLSKGLNIHPSELFNFEFLLDKE</sequence>
<evidence type="ECO:0000313" key="3">
    <source>
        <dbReference type="Proteomes" id="UP001430919"/>
    </source>
</evidence>
<keyword evidence="3" id="KW-1185">Reference proteome</keyword>
<dbReference type="EMBL" id="JAJJMO010000001">
    <property type="protein sequence ID" value="MCC9071272.1"/>
    <property type="molecule type" value="Genomic_DNA"/>
</dbReference>
<dbReference type="PROSITE" id="PS50943">
    <property type="entry name" value="HTH_CROC1"/>
    <property type="match status" value="1"/>
</dbReference>
<dbReference type="SUPFAM" id="SSF47413">
    <property type="entry name" value="lambda repressor-like DNA-binding domains"/>
    <property type="match status" value="1"/>
</dbReference>
<protein>
    <submittedName>
        <fullName evidence="2">Helix-turn-helix domain-containing protein</fullName>
    </submittedName>
</protein>
<dbReference type="RefSeq" id="WP_229987898.1">
    <property type="nucleotide sequence ID" value="NZ_JAJJMO010000001.1"/>
</dbReference>
<comment type="caution">
    <text evidence="2">The sequence shown here is derived from an EMBL/GenBank/DDBJ whole genome shotgun (WGS) entry which is preliminary data.</text>
</comment>
<dbReference type="Gene3D" id="1.10.260.40">
    <property type="entry name" value="lambda repressor-like DNA-binding domains"/>
    <property type="match status" value="1"/>
</dbReference>
<reference evidence="2" key="1">
    <citation type="submission" date="2021-11" db="EMBL/GenBank/DDBJ databases">
        <title>Description of novel Flavobacterium species.</title>
        <authorList>
            <person name="Saticioglu I.B."/>
            <person name="Ay H."/>
            <person name="Altun S."/>
            <person name="Duman M."/>
        </authorList>
    </citation>
    <scope>NUCLEOTIDE SEQUENCE</scope>
    <source>
        <strain evidence="2">F-65</strain>
    </source>
</reference>
<dbReference type="InterPro" id="IPR001387">
    <property type="entry name" value="Cro/C1-type_HTH"/>
</dbReference>
<proteinExistence type="predicted"/>
<dbReference type="Proteomes" id="UP001430919">
    <property type="component" value="Unassembled WGS sequence"/>
</dbReference>
<dbReference type="InterPro" id="IPR010982">
    <property type="entry name" value="Lambda_DNA-bd_dom_sf"/>
</dbReference>
<accession>A0ABS8MR88</accession>
<gene>
    <name evidence="2" type="ORF">LNQ49_06645</name>
</gene>
<evidence type="ECO:0000313" key="2">
    <source>
        <dbReference type="EMBL" id="MCC9071272.1"/>
    </source>
</evidence>
<dbReference type="CDD" id="cd00093">
    <property type="entry name" value="HTH_XRE"/>
    <property type="match status" value="1"/>
</dbReference>